<evidence type="ECO:0000313" key="8">
    <source>
        <dbReference type="EMBL" id="HJH48781.1"/>
    </source>
</evidence>
<dbReference type="EMBL" id="DYXE01000008">
    <property type="protein sequence ID" value="HJH48781.1"/>
    <property type="molecule type" value="Genomic_DNA"/>
</dbReference>
<evidence type="ECO:0000313" key="9">
    <source>
        <dbReference type="Proteomes" id="UP000813420"/>
    </source>
</evidence>
<protein>
    <submittedName>
        <fullName evidence="8">MATE family efflux transporter</fullName>
    </submittedName>
</protein>
<feature type="transmembrane region" description="Helical" evidence="7">
    <location>
        <begin position="15"/>
        <end position="36"/>
    </location>
</feature>
<sequence length="449" mass="48294">MNSVELFSKTPPLKLFFLASVPGAVSMLASALYLTIDGVFVGQFLGATAFAAINLAMPFVVINFSLADLIGVGSAVPISIALGAGKEKEANNIFTCACILIFAAGILIGGILFLLAPLLIRLMGADGEFAGLAIEYLRVYALCSPLTTAVFALDNYLRICGYIRGSMLLNILMSVLSMVLEFLFLAVFHWGVWAAALAVSAAMMICAVIAFIPFLRGKALLRFCRPRFSKGIFRQIIACGSPNFLNNIAGRITSILMNAILVRLGGETAVSVYGVLMFAEGFIQPLLYGMCDSLQPAVGYNWGARKFSRVRAIEKCCFAASSVVSILSVFVIAGFPDQITRLFVTDAASDIIELSNTALKLFALTYVTRWFSFATQSYMLAIEKPVPASMISISTALVLPVLLVFLLWPLGLNGIWLNMAGTAVLAAVLSAIILRKVWKELHQADNAEA</sequence>
<keyword evidence="4 7" id="KW-0812">Transmembrane</keyword>
<comment type="subcellular location">
    <subcellularLocation>
        <location evidence="1">Cell membrane</location>
        <topology evidence="1">Multi-pass membrane protein</topology>
    </subcellularLocation>
</comment>
<evidence type="ECO:0000256" key="1">
    <source>
        <dbReference type="ARBA" id="ARBA00004651"/>
    </source>
</evidence>
<accession>A0A9D3AIJ8</accession>
<reference evidence="8" key="1">
    <citation type="journal article" date="2021" name="PeerJ">
        <title>Extensive microbial diversity within the chicken gut microbiome revealed by metagenomics and culture.</title>
        <authorList>
            <person name="Gilroy R."/>
            <person name="Ravi A."/>
            <person name="Getino M."/>
            <person name="Pursley I."/>
            <person name="Horton D.L."/>
            <person name="Alikhan N.F."/>
            <person name="Baker D."/>
            <person name="Gharbi K."/>
            <person name="Hall N."/>
            <person name="Watson M."/>
            <person name="Adriaenssens E.M."/>
            <person name="Foster-Nyarko E."/>
            <person name="Jarju S."/>
            <person name="Secka A."/>
            <person name="Antonio M."/>
            <person name="Oren A."/>
            <person name="Chaudhuri R.R."/>
            <person name="La Ragione R."/>
            <person name="Hildebrand F."/>
            <person name="Pallen M.J."/>
        </authorList>
    </citation>
    <scope>NUCLEOTIDE SEQUENCE</scope>
    <source>
        <strain evidence="8">USAMLcec4-12693</strain>
    </source>
</reference>
<organism evidence="8 9">
    <name type="scientific">Merdimonas faecis</name>
    <dbReference type="NCBI Taxonomy" id="1653435"/>
    <lineage>
        <taxon>Bacteria</taxon>
        <taxon>Bacillati</taxon>
        <taxon>Bacillota</taxon>
        <taxon>Clostridia</taxon>
        <taxon>Lachnospirales</taxon>
        <taxon>Lachnospiraceae</taxon>
        <taxon>Merdimonas</taxon>
    </lineage>
</organism>
<dbReference type="PIRSF" id="PIRSF006603">
    <property type="entry name" value="DinF"/>
    <property type="match status" value="1"/>
</dbReference>
<feature type="transmembrane region" description="Helical" evidence="7">
    <location>
        <begin position="388"/>
        <end position="408"/>
    </location>
</feature>
<evidence type="ECO:0000256" key="3">
    <source>
        <dbReference type="ARBA" id="ARBA00022475"/>
    </source>
</evidence>
<feature type="transmembrane region" description="Helical" evidence="7">
    <location>
        <begin position="414"/>
        <end position="434"/>
    </location>
</feature>
<dbReference type="GO" id="GO:0042910">
    <property type="term" value="F:xenobiotic transmembrane transporter activity"/>
    <property type="evidence" value="ECO:0007669"/>
    <property type="project" value="InterPro"/>
</dbReference>
<dbReference type="InterPro" id="IPR051327">
    <property type="entry name" value="MATE_MepA_subfamily"/>
</dbReference>
<feature type="transmembrane region" description="Helical" evidence="7">
    <location>
        <begin position="194"/>
        <end position="215"/>
    </location>
</feature>
<dbReference type="PANTHER" id="PTHR43823">
    <property type="entry name" value="SPORULATION PROTEIN YKVU"/>
    <property type="match status" value="1"/>
</dbReference>
<evidence type="ECO:0000256" key="2">
    <source>
        <dbReference type="ARBA" id="ARBA00022448"/>
    </source>
</evidence>
<dbReference type="InterPro" id="IPR048279">
    <property type="entry name" value="MdtK-like"/>
</dbReference>
<gene>
    <name evidence="8" type="ORF">K8V39_00780</name>
</gene>
<dbReference type="Proteomes" id="UP000813420">
    <property type="component" value="Unassembled WGS sequence"/>
</dbReference>
<dbReference type="InterPro" id="IPR002528">
    <property type="entry name" value="MATE_fam"/>
</dbReference>
<proteinExistence type="predicted"/>
<feature type="transmembrane region" description="Helical" evidence="7">
    <location>
        <begin position="139"/>
        <end position="157"/>
    </location>
</feature>
<evidence type="ECO:0000256" key="4">
    <source>
        <dbReference type="ARBA" id="ARBA00022692"/>
    </source>
</evidence>
<feature type="transmembrane region" description="Helical" evidence="7">
    <location>
        <begin position="94"/>
        <end position="119"/>
    </location>
</feature>
<dbReference type="AlphaFoldDB" id="A0A9D3AIJ8"/>
<feature type="transmembrane region" description="Helical" evidence="7">
    <location>
        <begin position="347"/>
        <end position="367"/>
    </location>
</feature>
<evidence type="ECO:0000256" key="6">
    <source>
        <dbReference type="ARBA" id="ARBA00023136"/>
    </source>
</evidence>
<keyword evidence="5 7" id="KW-1133">Transmembrane helix</keyword>
<dbReference type="PANTHER" id="PTHR43823:SF3">
    <property type="entry name" value="MULTIDRUG EXPORT PROTEIN MEPA"/>
    <property type="match status" value="1"/>
</dbReference>
<feature type="transmembrane region" description="Helical" evidence="7">
    <location>
        <begin position="169"/>
        <end position="188"/>
    </location>
</feature>
<keyword evidence="2" id="KW-0813">Transport</keyword>
<evidence type="ECO:0000256" key="5">
    <source>
        <dbReference type="ARBA" id="ARBA00022989"/>
    </source>
</evidence>
<feature type="transmembrane region" description="Helical" evidence="7">
    <location>
        <begin position="316"/>
        <end position="335"/>
    </location>
</feature>
<dbReference type="RefSeq" id="WP_277271468.1">
    <property type="nucleotide sequence ID" value="NZ_DYXE01000008.1"/>
</dbReference>
<dbReference type="Pfam" id="PF01554">
    <property type="entry name" value="MatE"/>
    <property type="match status" value="2"/>
</dbReference>
<comment type="caution">
    <text evidence="8">The sequence shown here is derived from an EMBL/GenBank/DDBJ whole genome shotgun (WGS) entry which is preliminary data.</text>
</comment>
<reference evidence="8" key="2">
    <citation type="submission" date="2021-09" db="EMBL/GenBank/DDBJ databases">
        <authorList>
            <person name="Gilroy R."/>
        </authorList>
    </citation>
    <scope>NUCLEOTIDE SEQUENCE</scope>
    <source>
        <strain evidence="8">USAMLcec4-12693</strain>
    </source>
</reference>
<dbReference type="GO" id="GO:0005886">
    <property type="term" value="C:plasma membrane"/>
    <property type="evidence" value="ECO:0007669"/>
    <property type="project" value="UniProtKB-SubCell"/>
</dbReference>
<name>A0A9D3AIJ8_9FIRM</name>
<evidence type="ECO:0000256" key="7">
    <source>
        <dbReference type="SAM" id="Phobius"/>
    </source>
</evidence>
<keyword evidence="3" id="KW-1003">Cell membrane</keyword>
<keyword evidence="6 7" id="KW-0472">Membrane</keyword>
<dbReference type="GO" id="GO:0015297">
    <property type="term" value="F:antiporter activity"/>
    <property type="evidence" value="ECO:0007669"/>
    <property type="project" value="InterPro"/>
</dbReference>
<feature type="transmembrane region" description="Helical" evidence="7">
    <location>
        <begin position="56"/>
        <end position="82"/>
    </location>
</feature>